<dbReference type="InterPro" id="IPR000551">
    <property type="entry name" value="MerR-type_HTH_dom"/>
</dbReference>
<evidence type="ECO:0000256" key="2">
    <source>
        <dbReference type="ARBA" id="ARBA00023125"/>
    </source>
</evidence>
<keyword evidence="3" id="KW-0804">Transcription</keyword>
<dbReference type="InterPro" id="IPR047057">
    <property type="entry name" value="MerR_fam"/>
</dbReference>
<dbReference type="Pfam" id="PF00376">
    <property type="entry name" value="MerR"/>
    <property type="match status" value="1"/>
</dbReference>
<dbReference type="EMBL" id="NMQW01000025">
    <property type="protein sequence ID" value="OXM84808.1"/>
    <property type="molecule type" value="Genomic_DNA"/>
</dbReference>
<evidence type="ECO:0000256" key="3">
    <source>
        <dbReference type="ARBA" id="ARBA00023163"/>
    </source>
</evidence>
<name>A0A229UN31_9BACL</name>
<accession>A0A229UN31</accession>
<dbReference type="OrthoDB" id="9811174at2"/>
<feature type="domain" description="HTH merR-type" evidence="4">
    <location>
        <begin position="10"/>
        <end position="79"/>
    </location>
</feature>
<dbReference type="Gene3D" id="1.10.1660.10">
    <property type="match status" value="1"/>
</dbReference>
<dbReference type="GO" id="GO:0003700">
    <property type="term" value="F:DNA-binding transcription factor activity"/>
    <property type="evidence" value="ECO:0007669"/>
    <property type="project" value="InterPro"/>
</dbReference>
<dbReference type="Proteomes" id="UP000215509">
    <property type="component" value="Unassembled WGS sequence"/>
</dbReference>
<dbReference type="Pfam" id="PF09278">
    <property type="entry name" value="MerR-DNA-bind"/>
    <property type="match status" value="1"/>
</dbReference>
<evidence type="ECO:0000313" key="5">
    <source>
        <dbReference type="EMBL" id="OXM84808.1"/>
    </source>
</evidence>
<comment type="caution">
    <text evidence="5">The sequence shown here is derived from an EMBL/GenBank/DDBJ whole genome shotgun (WGS) entry which is preliminary data.</text>
</comment>
<keyword evidence="1" id="KW-0805">Transcription regulation</keyword>
<dbReference type="SUPFAM" id="SSF46955">
    <property type="entry name" value="Putative DNA-binding domain"/>
    <property type="match status" value="1"/>
</dbReference>
<evidence type="ECO:0000259" key="4">
    <source>
        <dbReference type="PROSITE" id="PS50937"/>
    </source>
</evidence>
<dbReference type="AlphaFoldDB" id="A0A229UN31"/>
<sequence length="163" mass="18771">MWDIPETVTSIKQAAELTGLKEDTIRYYERIGLLPYAERKNNGHRVYSRDHILGMIFMTRLKATGMTIEEMKHYRALTAQGSSTLAERLSILEQHKQRIQREREQLDETLRIIDYKLEHFLELSTNPDVNATDCTTSEAELQLEAKTGSRVAAKGKTVKYQAL</sequence>
<protein>
    <submittedName>
        <fullName evidence="5">MerR family transcriptional regulator</fullName>
    </submittedName>
</protein>
<dbReference type="InterPro" id="IPR009061">
    <property type="entry name" value="DNA-bd_dom_put_sf"/>
</dbReference>
<keyword evidence="2" id="KW-0238">DNA-binding</keyword>
<reference evidence="5 6" key="1">
    <citation type="submission" date="2017-07" db="EMBL/GenBank/DDBJ databases">
        <title>Genome sequencing and assembly of Paenibacillus rigui.</title>
        <authorList>
            <person name="Mayilraj S."/>
        </authorList>
    </citation>
    <scope>NUCLEOTIDE SEQUENCE [LARGE SCALE GENOMIC DNA]</scope>
    <source>
        <strain evidence="5 6">JCM 16352</strain>
    </source>
</reference>
<evidence type="ECO:0000256" key="1">
    <source>
        <dbReference type="ARBA" id="ARBA00023015"/>
    </source>
</evidence>
<dbReference type="SMART" id="SM00422">
    <property type="entry name" value="HTH_MERR"/>
    <property type="match status" value="1"/>
</dbReference>
<keyword evidence="6" id="KW-1185">Reference proteome</keyword>
<dbReference type="RefSeq" id="WP_094016257.1">
    <property type="nucleotide sequence ID" value="NZ_NMQW01000025.1"/>
</dbReference>
<dbReference type="PANTHER" id="PTHR30204">
    <property type="entry name" value="REDOX-CYCLING DRUG-SENSING TRANSCRIPTIONAL ACTIVATOR SOXR"/>
    <property type="match status" value="1"/>
</dbReference>
<evidence type="ECO:0000313" key="6">
    <source>
        <dbReference type="Proteomes" id="UP000215509"/>
    </source>
</evidence>
<dbReference type="GO" id="GO:0003677">
    <property type="term" value="F:DNA binding"/>
    <property type="evidence" value="ECO:0007669"/>
    <property type="project" value="UniProtKB-KW"/>
</dbReference>
<gene>
    <name evidence="5" type="ORF">CF651_18010</name>
</gene>
<dbReference type="CDD" id="cd01109">
    <property type="entry name" value="HTH_YyaN"/>
    <property type="match status" value="1"/>
</dbReference>
<dbReference type="PROSITE" id="PS50937">
    <property type="entry name" value="HTH_MERR_2"/>
    <property type="match status" value="1"/>
</dbReference>
<dbReference type="PANTHER" id="PTHR30204:SF98">
    <property type="entry name" value="HTH-TYPE TRANSCRIPTIONAL REGULATOR ADHR"/>
    <property type="match status" value="1"/>
</dbReference>
<proteinExistence type="predicted"/>
<dbReference type="InterPro" id="IPR015358">
    <property type="entry name" value="Tscrpt_reg_MerR_DNA-bd"/>
</dbReference>
<organism evidence="5 6">
    <name type="scientific">Paenibacillus rigui</name>
    <dbReference type="NCBI Taxonomy" id="554312"/>
    <lineage>
        <taxon>Bacteria</taxon>
        <taxon>Bacillati</taxon>
        <taxon>Bacillota</taxon>
        <taxon>Bacilli</taxon>
        <taxon>Bacillales</taxon>
        <taxon>Paenibacillaceae</taxon>
        <taxon>Paenibacillus</taxon>
    </lineage>
</organism>